<name>A0A660HQH2_9EURY</name>
<keyword evidence="2" id="KW-1185">Reference proteome</keyword>
<reference evidence="1 2" key="1">
    <citation type="journal article" date="2016" name="Int. J. Syst. Evol. Microbiol.">
        <title>Methanosarcina flavescens sp. nov., a methanogenic archaeon isolated from a full-scale anaerobic digester.</title>
        <authorList>
            <person name="Kern T."/>
            <person name="Fischer M.A."/>
            <person name="Deppenmeier U."/>
            <person name="Schmitz R.A."/>
            <person name="Rother M."/>
        </authorList>
    </citation>
    <scope>NUCLEOTIDE SEQUENCE [LARGE SCALE GENOMIC DNA]</scope>
    <source>
        <strain evidence="1 2">E03.2</strain>
    </source>
</reference>
<organism evidence="1 2">
    <name type="scientific">Methanosarcina flavescens</name>
    <dbReference type="NCBI Taxonomy" id="1715806"/>
    <lineage>
        <taxon>Archaea</taxon>
        <taxon>Methanobacteriati</taxon>
        <taxon>Methanobacteriota</taxon>
        <taxon>Stenosarchaea group</taxon>
        <taxon>Methanomicrobia</taxon>
        <taxon>Methanosarcinales</taxon>
        <taxon>Methanosarcinaceae</taxon>
        <taxon>Methanosarcina</taxon>
    </lineage>
</organism>
<dbReference type="EMBL" id="CP032683">
    <property type="protein sequence ID" value="AYK14503.1"/>
    <property type="molecule type" value="Genomic_DNA"/>
</dbReference>
<evidence type="ECO:0000313" key="1">
    <source>
        <dbReference type="EMBL" id="AYK14503.1"/>
    </source>
</evidence>
<gene>
    <name evidence="1" type="ORF">AOB57_004230</name>
</gene>
<dbReference type="Proteomes" id="UP000053087">
    <property type="component" value="Chromosome"/>
</dbReference>
<dbReference type="KEGG" id="mfz:AOB57_004230"/>
<sequence length="67" mass="7720">MKIPIELIRDSEELNEPEYPEHPGAGKYHISILHSKESKNTYNDLSGNSEQALRSASVLSWEQFLYK</sequence>
<evidence type="ECO:0000313" key="2">
    <source>
        <dbReference type="Proteomes" id="UP000053087"/>
    </source>
</evidence>
<accession>A0A660HQH2</accession>
<proteinExistence type="predicted"/>
<protein>
    <submittedName>
        <fullName evidence="1">Uncharacterized protein</fullName>
    </submittedName>
</protein>
<dbReference type="AlphaFoldDB" id="A0A660HQH2"/>